<sequence length="1400" mass="160117">MVGRFCIRVVIFCIGLQSVCAQFHPKNLVRHWTSKNGLSQGVVNSITQDQQSRMWFATEDGLNQFDGYSFRVFRYNPDSKISIADNFIQSLFTDSEGTLWISSRKGLLQFDATHETFLHYQHDFGTYRQHAYNDVSFITEGSAHNLWIAWYGGGFASFDKKSKKFTPYIPETYPELQNTKTISLLEDKFGLLWVGTQQGGLEVFQVSGGKVIKKISALSTPKFQSANVYCFEEDKAGNIWIGTSVGLAVYKRLENKFFFFDSPETSIASIPVNSLLIDSGENLWIGTLAAGIYQLDLRQLQTRPLEECKFISMKTIGSSDISILTIQSIYEDKDKNIWIGTYGDGTYLVSNSKENFVRVEKNMYTSSTTRKVPFYGMCYDPEGNLWLGTDGDGIYKTDLYGRTLKHFIAGKGAGKLTDNAILAALWDAQGRLWLGSYAHGIFLYNPANDSFVNYQYLTEDPLKQGGNDIRVIFQDSRNRIWIGTNRGGLCLLDEKNKTYSNLPYFRGALREGDVRSITEDQQGNLWIGFYGDGVYSYNPSTRLYKRYFTDSPEKEQIKSDIVFAIKSDRSGRIWMGTGGSGLCVFDPQHNTLRRYSEKNGLANNTIYSILCDKDENIWVSTNLGISKFDRSQHVFFNYDISDGLQEGQFNPGSALYNQVGGYMCMGGSQGMNMFYPDQVKENTQCSRILITGLSLFNKPIHIRDTLDGNPILQKAISQTKHITLEHDQNLLTFEFAGVNYNYPEKNKYSYMLEGLDKEWNFVGNARTATYRYLKPGDYVFKVRVFANANIRSEDFTSISVTVKPAFWQSPLAYLFYVLLLIAVGWIVFSVIRREVKLKKRLTVERKQRRYERRLVQQKLTFFTEVSHEFKTPLTLMLGPLEEMLAEEPQSSHIGRKLQMMHRNAHKLLDLINKLLDYRKLENGKVVLKVKPDNLVSFVEDIAATFRPLAQHRNILFEIESEQPFILAWFDKEKLEMALNNLISNAFKYIGKGNHIIVSISVQNNEKYPEDCALISIKDDGIGIPKKQQQAIFDWFHQGESSGSMSSGIGLSLAKKLVHLHNGEIDVESQEGAGSTFSITIPLGNEHFRPEEIVVPDISEGQTHFDDTLYRQDSIQDRSKPHWHNPLWQASFYSDSEIPGKKKGFPSLLLIEDDEEIRLFLREFFEKEYRIFEAPNGKEGYNLALSCHPDLIISDIMMPEMSGIQLCRKLKENIRTSHIPVILLTARSGISSHKEGMEIGADAYLTKPFSTDILRLTVNNLLDSQQRLMRFYRNYFASEGSQTERSTKNEGVNPLDEKFLNSINEMLKANLDNPEFTIEELSDVLNMSRSLVYKKVKMLTGLSPNEYVRSFRLAEAARLLKSRQYKVFEVVYMVGFTDLKYFRQCFAKEFGCSPSEFIKQE</sequence>
<keyword evidence="12" id="KW-0812">Transmembrane</keyword>
<feature type="modified residue" description="4-aspartylphosphate" evidence="11">
    <location>
        <position position="1194"/>
    </location>
</feature>
<evidence type="ECO:0000256" key="8">
    <source>
        <dbReference type="ARBA" id="ARBA00023012"/>
    </source>
</evidence>
<dbReference type="Pfam" id="PF07494">
    <property type="entry name" value="Reg_prop"/>
    <property type="match status" value="8"/>
</dbReference>
<evidence type="ECO:0000259" key="15">
    <source>
        <dbReference type="PROSITE" id="PS50110"/>
    </source>
</evidence>
<dbReference type="PROSITE" id="PS50109">
    <property type="entry name" value="HIS_KIN"/>
    <property type="match status" value="1"/>
</dbReference>
<dbReference type="InterPro" id="IPR018060">
    <property type="entry name" value="HTH_AraC"/>
</dbReference>
<dbReference type="InterPro" id="IPR015943">
    <property type="entry name" value="WD40/YVTN_repeat-like_dom_sf"/>
</dbReference>
<comment type="catalytic activity">
    <reaction evidence="1">
        <text>ATP + protein L-histidine = ADP + protein N-phospho-L-histidine.</text>
        <dbReference type="EC" id="2.7.13.3"/>
    </reaction>
</comment>
<dbReference type="SMART" id="SM00448">
    <property type="entry name" value="REC"/>
    <property type="match status" value="1"/>
</dbReference>
<dbReference type="EC" id="2.7.13.3" evidence="2"/>
<dbReference type="InterPro" id="IPR011006">
    <property type="entry name" value="CheY-like_superfamily"/>
</dbReference>
<evidence type="ECO:0000259" key="13">
    <source>
        <dbReference type="PROSITE" id="PS01124"/>
    </source>
</evidence>
<dbReference type="SUPFAM" id="SSF55874">
    <property type="entry name" value="ATPase domain of HSP90 chaperone/DNA topoisomerase II/histidine kinase"/>
    <property type="match status" value="1"/>
</dbReference>
<evidence type="ECO:0000259" key="14">
    <source>
        <dbReference type="PROSITE" id="PS50109"/>
    </source>
</evidence>
<keyword evidence="7" id="KW-0067">ATP-binding</keyword>
<feature type="domain" description="Histidine kinase" evidence="14">
    <location>
        <begin position="864"/>
        <end position="1084"/>
    </location>
</feature>
<evidence type="ECO:0000256" key="12">
    <source>
        <dbReference type="SAM" id="Phobius"/>
    </source>
</evidence>
<keyword evidence="12" id="KW-0472">Membrane</keyword>
<name>A0AAE3QNJ6_9BACT</name>
<dbReference type="Gene3D" id="3.40.50.2300">
    <property type="match status" value="1"/>
</dbReference>
<dbReference type="GO" id="GO:0003700">
    <property type="term" value="F:DNA-binding transcription factor activity"/>
    <property type="evidence" value="ECO:0007669"/>
    <property type="project" value="InterPro"/>
</dbReference>
<evidence type="ECO:0000256" key="11">
    <source>
        <dbReference type="PROSITE-ProRule" id="PRU00169"/>
    </source>
</evidence>
<dbReference type="CDD" id="cd00082">
    <property type="entry name" value="HisKA"/>
    <property type="match status" value="1"/>
</dbReference>
<evidence type="ECO:0000256" key="6">
    <source>
        <dbReference type="ARBA" id="ARBA00022777"/>
    </source>
</evidence>
<dbReference type="PRINTS" id="PR00344">
    <property type="entry name" value="BCTRLSENSOR"/>
</dbReference>
<dbReference type="InterPro" id="IPR005467">
    <property type="entry name" value="His_kinase_dom"/>
</dbReference>
<dbReference type="InterPro" id="IPR009057">
    <property type="entry name" value="Homeodomain-like_sf"/>
</dbReference>
<dbReference type="SMART" id="SM00387">
    <property type="entry name" value="HATPase_c"/>
    <property type="match status" value="1"/>
</dbReference>
<dbReference type="Pfam" id="PF12833">
    <property type="entry name" value="HTH_18"/>
    <property type="match status" value="1"/>
</dbReference>
<keyword evidence="8" id="KW-0902">Two-component regulatory system</keyword>
<dbReference type="InterPro" id="IPR011123">
    <property type="entry name" value="Y_Y_Y"/>
</dbReference>
<dbReference type="PROSITE" id="PS01124">
    <property type="entry name" value="HTH_ARAC_FAMILY_2"/>
    <property type="match status" value="1"/>
</dbReference>
<dbReference type="CDD" id="cd17574">
    <property type="entry name" value="REC_OmpR"/>
    <property type="match status" value="1"/>
</dbReference>
<evidence type="ECO:0000256" key="7">
    <source>
        <dbReference type="ARBA" id="ARBA00022840"/>
    </source>
</evidence>
<dbReference type="FunFam" id="1.10.287.130:FF:000045">
    <property type="entry name" value="Two-component system sensor histidine kinase/response regulator"/>
    <property type="match status" value="1"/>
</dbReference>
<dbReference type="SMART" id="SM00388">
    <property type="entry name" value="HisKA"/>
    <property type="match status" value="1"/>
</dbReference>
<dbReference type="PANTHER" id="PTHR43547">
    <property type="entry name" value="TWO-COMPONENT HISTIDINE KINASE"/>
    <property type="match status" value="1"/>
</dbReference>
<keyword evidence="5" id="KW-0547">Nucleotide-binding</keyword>
<evidence type="ECO:0000256" key="9">
    <source>
        <dbReference type="ARBA" id="ARBA00023015"/>
    </source>
</evidence>
<dbReference type="InterPro" id="IPR004358">
    <property type="entry name" value="Sig_transdc_His_kin-like_C"/>
</dbReference>
<dbReference type="InterPro" id="IPR003594">
    <property type="entry name" value="HATPase_dom"/>
</dbReference>
<dbReference type="Proteomes" id="UP001241110">
    <property type="component" value="Unassembled WGS sequence"/>
</dbReference>
<evidence type="ECO:0000256" key="2">
    <source>
        <dbReference type="ARBA" id="ARBA00012438"/>
    </source>
</evidence>
<dbReference type="RefSeq" id="WP_313981922.1">
    <property type="nucleotide sequence ID" value="NZ_JASJOS010000008.1"/>
</dbReference>
<evidence type="ECO:0000313" key="16">
    <source>
        <dbReference type="EMBL" id="MDJ1482637.1"/>
    </source>
</evidence>
<dbReference type="GO" id="GO:0000155">
    <property type="term" value="F:phosphorelay sensor kinase activity"/>
    <property type="evidence" value="ECO:0007669"/>
    <property type="project" value="InterPro"/>
</dbReference>
<dbReference type="SUPFAM" id="SSF46689">
    <property type="entry name" value="Homeodomain-like"/>
    <property type="match status" value="1"/>
</dbReference>
<keyword evidence="3 11" id="KW-0597">Phosphoprotein</keyword>
<feature type="transmembrane region" description="Helical" evidence="12">
    <location>
        <begin position="811"/>
        <end position="831"/>
    </location>
</feature>
<dbReference type="EMBL" id="JASJOS010000008">
    <property type="protein sequence ID" value="MDJ1482637.1"/>
    <property type="molecule type" value="Genomic_DNA"/>
</dbReference>
<dbReference type="PANTHER" id="PTHR43547:SF2">
    <property type="entry name" value="HYBRID SIGNAL TRANSDUCTION HISTIDINE KINASE C"/>
    <property type="match status" value="1"/>
</dbReference>
<evidence type="ECO:0000256" key="3">
    <source>
        <dbReference type="ARBA" id="ARBA00022553"/>
    </source>
</evidence>
<keyword evidence="10" id="KW-0804">Transcription</keyword>
<dbReference type="Gene3D" id="3.30.565.10">
    <property type="entry name" value="Histidine kinase-like ATPase, C-terminal domain"/>
    <property type="match status" value="1"/>
</dbReference>
<evidence type="ECO:0000313" key="17">
    <source>
        <dbReference type="Proteomes" id="UP001241110"/>
    </source>
</evidence>
<dbReference type="InterPro" id="IPR011110">
    <property type="entry name" value="Reg_prop"/>
</dbReference>
<evidence type="ECO:0000256" key="5">
    <source>
        <dbReference type="ARBA" id="ARBA00022741"/>
    </source>
</evidence>
<organism evidence="16 17">
    <name type="scientific">Xanthocytophaga flava</name>
    <dbReference type="NCBI Taxonomy" id="3048013"/>
    <lineage>
        <taxon>Bacteria</taxon>
        <taxon>Pseudomonadati</taxon>
        <taxon>Bacteroidota</taxon>
        <taxon>Cytophagia</taxon>
        <taxon>Cytophagales</taxon>
        <taxon>Rhodocytophagaceae</taxon>
        <taxon>Xanthocytophaga</taxon>
    </lineage>
</organism>
<feature type="domain" description="HTH araC/xylS-type" evidence="13">
    <location>
        <begin position="1300"/>
        <end position="1399"/>
    </location>
</feature>
<dbReference type="Pfam" id="PF00512">
    <property type="entry name" value="HisKA"/>
    <property type="match status" value="1"/>
</dbReference>
<proteinExistence type="predicted"/>
<dbReference type="Pfam" id="PF00072">
    <property type="entry name" value="Response_reg"/>
    <property type="match status" value="1"/>
</dbReference>
<dbReference type="Gene3D" id="1.10.287.130">
    <property type="match status" value="1"/>
</dbReference>
<dbReference type="FunFam" id="2.60.40.10:FF:000791">
    <property type="entry name" value="Two-component system sensor histidine kinase/response regulator"/>
    <property type="match status" value="1"/>
</dbReference>
<gene>
    <name evidence="16" type="ORF">QNI16_19210</name>
</gene>
<dbReference type="SUPFAM" id="SSF63829">
    <property type="entry name" value="Calcium-dependent phosphotriesterase"/>
    <property type="match status" value="2"/>
</dbReference>
<accession>A0AAE3QNJ6</accession>
<dbReference type="Pfam" id="PF02518">
    <property type="entry name" value="HATPase_c"/>
    <property type="match status" value="1"/>
</dbReference>
<dbReference type="GO" id="GO:0043565">
    <property type="term" value="F:sequence-specific DNA binding"/>
    <property type="evidence" value="ECO:0007669"/>
    <property type="project" value="InterPro"/>
</dbReference>
<dbReference type="Pfam" id="PF07495">
    <property type="entry name" value="Y_Y_Y"/>
    <property type="match status" value="1"/>
</dbReference>
<keyword evidence="4" id="KW-0808">Transferase</keyword>
<dbReference type="Gene3D" id="2.130.10.10">
    <property type="entry name" value="YVTN repeat-like/Quinoprotein amine dehydrogenase"/>
    <property type="match status" value="2"/>
</dbReference>
<dbReference type="InterPro" id="IPR013783">
    <property type="entry name" value="Ig-like_fold"/>
</dbReference>
<evidence type="ECO:0000256" key="10">
    <source>
        <dbReference type="ARBA" id="ARBA00023163"/>
    </source>
</evidence>
<dbReference type="InterPro" id="IPR003661">
    <property type="entry name" value="HisK_dim/P_dom"/>
</dbReference>
<feature type="domain" description="Response regulatory" evidence="15">
    <location>
        <begin position="1146"/>
        <end position="1261"/>
    </location>
</feature>
<dbReference type="GO" id="GO:0005524">
    <property type="term" value="F:ATP binding"/>
    <property type="evidence" value="ECO:0007669"/>
    <property type="project" value="UniProtKB-KW"/>
</dbReference>
<dbReference type="FunFam" id="3.30.565.10:FF:000037">
    <property type="entry name" value="Hybrid sensor histidine kinase/response regulator"/>
    <property type="match status" value="1"/>
</dbReference>
<comment type="caution">
    <text evidence="16">The sequence shown here is derived from an EMBL/GenBank/DDBJ whole genome shotgun (WGS) entry which is preliminary data.</text>
</comment>
<protein>
    <recommendedName>
        <fullName evidence="2">histidine kinase</fullName>
        <ecNumber evidence="2">2.7.13.3</ecNumber>
    </recommendedName>
</protein>
<dbReference type="InterPro" id="IPR036097">
    <property type="entry name" value="HisK_dim/P_sf"/>
</dbReference>
<dbReference type="SMART" id="SM00342">
    <property type="entry name" value="HTH_ARAC"/>
    <property type="match status" value="1"/>
</dbReference>
<dbReference type="PROSITE" id="PS50110">
    <property type="entry name" value="RESPONSE_REGULATORY"/>
    <property type="match status" value="1"/>
</dbReference>
<dbReference type="Gene3D" id="2.60.40.10">
    <property type="entry name" value="Immunoglobulins"/>
    <property type="match status" value="1"/>
</dbReference>
<dbReference type="Gene3D" id="1.10.10.60">
    <property type="entry name" value="Homeodomain-like"/>
    <property type="match status" value="2"/>
</dbReference>
<keyword evidence="9" id="KW-0805">Transcription regulation</keyword>
<dbReference type="SUPFAM" id="SSF101898">
    <property type="entry name" value="NHL repeat"/>
    <property type="match status" value="1"/>
</dbReference>
<reference evidence="16" key="1">
    <citation type="submission" date="2023-05" db="EMBL/GenBank/DDBJ databases">
        <authorList>
            <person name="Zhang X."/>
        </authorList>
    </citation>
    <scope>NUCLEOTIDE SEQUENCE</scope>
    <source>
        <strain evidence="16">YF14B1</strain>
    </source>
</reference>
<keyword evidence="6" id="KW-0418">Kinase</keyword>
<dbReference type="CDD" id="cd00146">
    <property type="entry name" value="PKD"/>
    <property type="match status" value="1"/>
</dbReference>
<dbReference type="SUPFAM" id="SSF52172">
    <property type="entry name" value="CheY-like"/>
    <property type="match status" value="1"/>
</dbReference>
<dbReference type="InterPro" id="IPR001789">
    <property type="entry name" value="Sig_transdc_resp-reg_receiver"/>
</dbReference>
<keyword evidence="12" id="KW-1133">Transmembrane helix</keyword>
<evidence type="ECO:0000256" key="4">
    <source>
        <dbReference type="ARBA" id="ARBA00022679"/>
    </source>
</evidence>
<evidence type="ECO:0000256" key="1">
    <source>
        <dbReference type="ARBA" id="ARBA00000085"/>
    </source>
</evidence>
<dbReference type="InterPro" id="IPR036890">
    <property type="entry name" value="HATPase_C_sf"/>
</dbReference>
<dbReference type="SUPFAM" id="SSF47384">
    <property type="entry name" value="Homodimeric domain of signal transducing histidine kinase"/>
    <property type="match status" value="1"/>
</dbReference>